<dbReference type="InterPro" id="IPR029030">
    <property type="entry name" value="Caspase-like_dom_sf"/>
</dbReference>
<accession>A0ABV6X0I5</accession>
<dbReference type="Gene3D" id="3.40.50.1460">
    <property type="match status" value="1"/>
</dbReference>
<dbReference type="InterPro" id="IPR052039">
    <property type="entry name" value="Caspase-related_regulators"/>
</dbReference>
<dbReference type="Proteomes" id="UP001592530">
    <property type="component" value="Unassembled WGS sequence"/>
</dbReference>
<reference evidence="3 4" key="1">
    <citation type="submission" date="2024-09" db="EMBL/GenBank/DDBJ databases">
        <authorList>
            <person name="Lee S.D."/>
        </authorList>
    </citation>
    <scope>NUCLEOTIDE SEQUENCE [LARGE SCALE GENOMIC DNA]</scope>
    <source>
        <strain evidence="3 4">N1-3</strain>
    </source>
</reference>
<sequence>MAKRAALLVASYEYQDAGLRRLTAPAHDAEALAAVLRDPRIAGFEVTILVNATNHEVGVAISRFFRDRRREDLALLYFTGHGLKDDDGRLYLAMTNTERDSLLFTGLSAESIDHAMESCISQQKVLILDCCYSGAFPAARLAKGDTAVHTLEKFQGRGRTVLTASDSTQYAFEGDELRGQAPQSVFTHYLVEGLREGAADLDGDGDITVDELYSYVHDRVVEEMPQQRPKKQDNVEGRTVIAQNINWSLPFYLRNALKSPIITDRIGALEGLEHLHRIGNSKVREHVRTVVGLLADDDSRQVQAAAMEWLQGRYPTQLTSPEPGVVPEPVAPLDAEVFSPAAVVPPVEKPPPPPGLVEEYPLPPVSLDRRGSAARWNALRLMALVVMVGVATAAILLTLNYYPGHAASGHSPTSTTPSASNSGLSGSSGSASASASARTSSGTLVTSGGEVSTFNTAGIMNLPICGAADVELALTSTVETYSATQWPTFRLAITNTTGAVCRLDLGAKSAALTISDEGSNHVWSSGDCPKVTAARWYAIAASSGSSLTAQFVWPRTTSTPGCSPAGAAGTAAAGTYVARIDVVGILIQPTHEFKLAPFGG</sequence>
<evidence type="ECO:0000313" key="3">
    <source>
        <dbReference type="EMBL" id="MFC1431808.1"/>
    </source>
</evidence>
<dbReference type="EMBL" id="JBHEZY010000004">
    <property type="protein sequence ID" value="MFC1431808.1"/>
    <property type="molecule type" value="Genomic_DNA"/>
</dbReference>
<dbReference type="PROSITE" id="PS00018">
    <property type="entry name" value="EF_HAND_1"/>
    <property type="match status" value="1"/>
</dbReference>
<evidence type="ECO:0000259" key="2">
    <source>
        <dbReference type="Pfam" id="PF00656"/>
    </source>
</evidence>
<dbReference type="Pfam" id="PF00656">
    <property type="entry name" value="Peptidase_C14"/>
    <property type="match status" value="1"/>
</dbReference>
<dbReference type="PANTHER" id="PTHR22576">
    <property type="entry name" value="MUCOSA ASSOCIATED LYMPHOID TISSUE LYMPHOMA TRANSLOCATION PROTEIN 1/PARACASPASE"/>
    <property type="match status" value="1"/>
</dbReference>
<proteinExistence type="predicted"/>
<feature type="compositionally biased region" description="Low complexity" evidence="1">
    <location>
        <begin position="407"/>
        <end position="442"/>
    </location>
</feature>
<dbReference type="InterPro" id="IPR011600">
    <property type="entry name" value="Pept_C14_caspase"/>
</dbReference>
<dbReference type="NCBIfam" id="NF047832">
    <property type="entry name" value="caspase_w_EACC1"/>
    <property type="match status" value="1"/>
</dbReference>
<comment type="caution">
    <text evidence="3">The sequence shown here is derived from an EMBL/GenBank/DDBJ whole genome shotgun (WGS) entry which is preliminary data.</text>
</comment>
<evidence type="ECO:0000313" key="4">
    <source>
        <dbReference type="Proteomes" id="UP001592530"/>
    </source>
</evidence>
<gene>
    <name evidence="3" type="ORF">ACEZDB_14250</name>
</gene>
<organism evidence="3 4">
    <name type="scientific">Streptacidiphilus alkalitolerans</name>
    <dbReference type="NCBI Taxonomy" id="3342712"/>
    <lineage>
        <taxon>Bacteria</taxon>
        <taxon>Bacillati</taxon>
        <taxon>Actinomycetota</taxon>
        <taxon>Actinomycetes</taxon>
        <taxon>Kitasatosporales</taxon>
        <taxon>Streptomycetaceae</taxon>
        <taxon>Streptacidiphilus</taxon>
    </lineage>
</organism>
<name>A0ABV6X0I5_9ACTN</name>
<evidence type="ECO:0000256" key="1">
    <source>
        <dbReference type="SAM" id="MobiDB-lite"/>
    </source>
</evidence>
<dbReference type="RefSeq" id="WP_380552862.1">
    <property type="nucleotide sequence ID" value="NZ_JBHEZY010000004.1"/>
</dbReference>
<dbReference type="SUPFAM" id="SSF52129">
    <property type="entry name" value="Caspase-like"/>
    <property type="match status" value="1"/>
</dbReference>
<feature type="region of interest" description="Disordered" evidence="1">
    <location>
        <begin position="407"/>
        <end position="446"/>
    </location>
</feature>
<protein>
    <submittedName>
        <fullName evidence="3">Caspase domain-containing protein</fullName>
    </submittedName>
</protein>
<dbReference type="PANTHER" id="PTHR22576:SF37">
    <property type="entry name" value="MUCOSA-ASSOCIATED LYMPHOID TISSUE LYMPHOMA TRANSLOCATION PROTEIN 1"/>
    <property type="match status" value="1"/>
</dbReference>
<feature type="domain" description="Peptidase C14 caspase" evidence="2">
    <location>
        <begin position="3"/>
        <end position="229"/>
    </location>
</feature>
<dbReference type="InterPro" id="IPR018247">
    <property type="entry name" value="EF_Hand_1_Ca_BS"/>
</dbReference>